<evidence type="ECO:0000256" key="1">
    <source>
        <dbReference type="ARBA" id="ARBA00006295"/>
    </source>
</evidence>
<feature type="compositionally biased region" description="Low complexity" evidence="2">
    <location>
        <begin position="269"/>
        <end position="284"/>
    </location>
</feature>
<dbReference type="InterPro" id="IPR004437">
    <property type="entry name" value="ParB/RepB/Spo0J"/>
</dbReference>
<geneLocation type="plasmid" evidence="5">
    <name>ppenp1</name>
</geneLocation>
<proteinExistence type="inferred from homology"/>
<dbReference type="InterPro" id="IPR050336">
    <property type="entry name" value="Chromosome_partition/occlusion"/>
</dbReference>
<reference evidence="4 5" key="1">
    <citation type="submission" date="2020-06" db="EMBL/GenBank/DDBJ databases">
        <title>Pseudomonas eucalypticola sp. nov., an endophyte of Eucalyptus dunnii leaves with biocontrol ability of eucalyptus leaf blight.</title>
        <authorList>
            <person name="Liu Y."/>
            <person name="Song Z."/>
            <person name="Zeng H."/>
            <person name="Lu M."/>
            <person name="Wang X."/>
            <person name="Lian X."/>
            <person name="Zhang Q."/>
        </authorList>
    </citation>
    <scope>NUCLEOTIDE SEQUENCE [LARGE SCALE GENOMIC DNA]</scope>
    <source>
        <strain evidence="4 5">NP-1</strain>
        <plasmid evidence="5">ppenp1</plasmid>
    </source>
</reference>
<dbReference type="PANTHER" id="PTHR33375">
    <property type="entry name" value="CHROMOSOME-PARTITIONING PROTEIN PARB-RELATED"/>
    <property type="match status" value="1"/>
</dbReference>
<dbReference type="Pfam" id="PF02195">
    <property type="entry name" value="ParB_N"/>
    <property type="match status" value="1"/>
</dbReference>
<dbReference type="Gene3D" id="3.90.1530.30">
    <property type="match status" value="1"/>
</dbReference>
<dbReference type="InterPro" id="IPR036086">
    <property type="entry name" value="ParB/Sulfiredoxin_sf"/>
</dbReference>
<evidence type="ECO:0000313" key="4">
    <source>
        <dbReference type="EMBL" id="QKZ07847.1"/>
    </source>
</evidence>
<comment type="similarity">
    <text evidence="1">Belongs to the ParB family.</text>
</comment>
<dbReference type="InterPro" id="IPR003115">
    <property type="entry name" value="ParB_N"/>
</dbReference>
<feature type="compositionally biased region" description="Polar residues" evidence="2">
    <location>
        <begin position="234"/>
        <end position="245"/>
    </location>
</feature>
<evidence type="ECO:0000259" key="3">
    <source>
        <dbReference type="SMART" id="SM00470"/>
    </source>
</evidence>
<evidence type="ECO:0000313" key="5">
    <source>
        <dbReference type="Proteomes" id="UP000509568"/>
    </source>
</evidence>
<feature type="domain" description="ParB-like N-terminal" evidence="3">
    <location>
        <begin position="29"/>
        <end position="117"/>
    </location>
</feature>
<dbReference type="SUPFAM" id="SSF109709">
    <property type="entry name" value="KorB DNA-binding domain-like"/>
    <property type="match status" value="1"/>
</dbReference>
<dbReference type="KEGG" id="pez:HWQ56_28895"/>
<dbReference type="Gene3D" id="1.10.10.730">
    <property type="entry name" value="KorB DNA-binding domain"/>
    <property type="match status" value="1"/>
</dbReference>
<dbReference type="SUPFAM" id="SSF110849">
    <property type="entry name" value="ParB/Sulfiredoxin"/>
    <property type="match status" value="1"/>
</dbReference>
<dbReference type="NCBIfam" id="TIGR00180">
    <property type="entry name" value="parB_part"/>
    <property type="match status" value="1"/>
</dbReference>
<dbReference type="RefSeq" id="WP_176572526.1">
    <property type="nucleotide sequence ID" value="NZ_CP056031.1"/>
</dbReference>
<dbReference type="GO" id="GO:0003677">
    <property type="term" value="F:DNA binding"/>
    <property type="evidence" value="ECO:0007669"/>
    <property type="project" value="InterPro"/>
</dbReference>
<feature type="region of interest" description="Disordered" evidence="2">
    <location>
        <begin position="229"/>
        <end position="284"/>
    </location>
</feature>
<dbReference type="PANTHER" id="PTHR33375:SF1">
    <property type="entry name" value="CHROMOSOME-PARTITIONING PROTEIN PARB-RELATED"/>
    <property type="match status" value="1"/>
</dbReference>
<dbReference type="EMBL" id="CP056031">
    <property type="protein sequence ID" value="QKZ07847.1"/>
    <property type="molecule type" value="Genomic_DNA"/>
</dbReference>
<organism evidence="4 5">
    <name type="scientific">Pseudomonas eucalypticola</name>
    <dbReference type="NCBI Taxonomy" id="2599595"/>
    <lineage>
        <taxon>Bacteria</taxon>
        <taxon>Pseudomonadati</taxon>
        <taxon>Pseudomonadota</taxon>
        <taxon>Gammaproteobacteria</taxon>
        <taxon>Pseudomonadales</taxon>
        <taxon>Pseudomonadaceae</taxon>
        <taxon>Pseudomonas</taxon>
    </lineage>
</organism>
<dbReference type="SMART" id="SM00470">
    <property type="entry name" value="ParB"/>
    <property type="match status" value="1"/>
</dbReference>
<gene>
    <name evidence="4" type="ORF">HWQ56_28895</name>
</gene>
<dbReference type="GO" id="GO:0005694">
    <property type="term" value="C:chromosome"/>
    <property type="evidence" value="ECO:0007669"/>
    <property type="project" value="TreeGrafter"/>
</dbReference>
<accession>A0A7D5H447</accession>
<dbReference type="AlphaFoldDB" id="A0A7D5H447"/>
<sequence>MAKKLDLLGLADFGQAPAPAAAGEDGQVIEVAVDDVIPDPAQPRKKFDPVKLQKLADVIKASRLNQPVTVRPKNADGKYVIGLGERRWRACKIAGLATLPVRISAQIDYYDQVTENTEQEPLTIMEEARFIAWRVAEGDKKSLIAKRLGMRADTVSQLLALATAPEFIQVLGDEKAIGGRTLYELVQAHKEFPAEVERYAQGEEITRAGVGRLLEQLRSREAQALIDAEAKAGQQHNDQSTNQDTKPPKVEGDRDKERPLDLDNPNEKPAGPAQPAAAAQQQASAPGGAKVKILVNGRAATLAQAGLVQVVYADTGEIVEVELSTVQIVGVEETDNESS</sequence>
<name>A0A7D5H447_9PSED</name>
<dbReference type="GO" id="GO:0007059">
    <property type="term" value="P:chromosome segregation"/>
    <property type="evidence" value="ECO:0007669"/>
    <property type="project" value="TreeGrafter"/>
</dbReference>
<feature type="compositionally biased region" description="Basic and acidic residues" evidence="2">
    <location>
        <begin position="246"/>
        <end position="261"/>
    </location>
</feature>
<keyword evidence="5" id="KW-1185">Reference proteome</keyword>
<dbReference type="InterPro" id="IPR042075">
    <property type="entry name" value="KorB_DNA-db"/>
</dbReference>
<dbReference type="Pfam" id="PF08535">
    <property type="entry name" value="KorB"/>
    <property type="match status" value="1"/>
</dbReference>
<protein>
    <submittedName>
        <fullName evidence="4">ParB/RepB/Spo0J family partition protein</fullName>
    </submittedName>
</protein>
<dbReference type="Proteomes" id="UP000509568">
    <property type="component" value="Plasmid pPENP1"/>
</dbReference>
<keyword evidence="4" id="KW-0614">Plasmid</keyword>
<dbReference type="InterPro" id="IPR013741">
    <property type="entry name" value="KorB_domain"/>
</dbReference>
<evidence type="ECO:0000256" key="2">
    <source>
        <dbReference type="SAM" id="MobiDB-lite"/>
    </source>
</evidence>